<feature type="transmembrane region" description="Helical" evidence="1">
    <location>
        <begin position="6"/>
        <end position="28"/>
    </location>
</feature>
<dbReference type="AlphaFoldDB" id="A0A915CFU9"/>
<protein>
    <submittedName>
        <fullName evidence="3">Uncharacterized protein</fullName>
    </submittedName>
</protein>
<keyword evidence="1" id="KW-0472">Membrane</keyword>
<proteinExistence type="predicted"/>
<evidence type="ECO:0000313" key="2">
    <source>
        <dbReference type="Proteomes" id="UP000887569"/>
    </source>
</evidence>
<evidence type="ECO:0000256" key="1">
    <source>
        <dbReference type="SAM" id="Phobius"/>
    </source>
</evidence>
<keyword evidence="2" id="KW-1185">Reference proteome</keyword>
<sequence length="40" mass="4586">ITSVSMLCWMNILFGSSLSAVFFVYSLIQLQQVEYRIGIQ</sequence>
<name>A0A915CFU9_PARUN</name>
<dbReference type="Proteomes" id="UP000887569">
    <property type="component" value="Unplaced"/>
</dbReference>
<reference evidence="3" key="1">
    <citation type="submission" date="2022-11" db="UniProtKB">
        <authorList>
            <consortium name="WormBaseParasite"/>
        </authorList>
    </citation>
    <scope>IDENTIFICATION</scope>
</reference>
<keyword evidence="1" id="KW-1133">Transmembrane helix</keyword>
<keyword evidence="1" id="KW-0812">Transmembrane</keyword>
<accession>A0A915CFU9</accession>
<dbReference type="WBParaSite" id="PgR151_g003_t01">
    <property type="protein sequence ID" value="PgR151_g003_t01"/>
    <property type="gene ID" value="PgR151_g003"/>
</dbReference>
<organism evidence="2 3">
    <name type="scientific">Parascaris univalens</name>
    <name type="common">Nematode worm</name>
    <dbReference type="NCBI Taxonomy" id="6257"/>
    <lineage>
        <taxon>Eukaryota</taxon>
        <taxon>Metazoa</taxon>
        <taxon>Ecdysozoa</taxon>
        <taxon>Nematoda</taxon>
        <taxon>Chromadorea</taxon>
        <taxon>Rhabditida</taxon>
        <taxon>Spirurina</taxon>
        <taxon>Ascaridomorpha</taxon>
        <taxon>Ascaridoidea</taxon>
        <taxon>Ascarididae</taxon>
        <taxon>Parascaris</taxon>
    </lineage>
</organism>
<evidence type="ECO:0000313" key="3">
    <source>
        <dbReference type="WBParaSite" id="PgR151_g003_t01"/>
    </source>
</evidence>